<feature type="transmembrane region" description="Helical" evidence="1">
    <location>
        <begin position="60"/>
        <end position="83"/>
    </location>
</feature>
<dbReference type="EMBL" id="QGKY02000246">
    <property type="protein sequence ID" value="KAF2585025.1"/>
    <property type="molecule type" value="Genomic_DNA"/>
</dbReference>
<name>A0A8S9JS65_BRACR</name>
<reference evidence="2" key="1">
    <citation type="submission" date="2019-12" db="EMBL/GenBank/DDBJ databases">
        <title>Genome sequencing and annotation of Brassica cretica.</title>
        <authorList>
            <person name="Studholme D.J."/>
            <person name="Sarris P.F."/>
        </authorList>
    </citation>
    <scope>NUCLEOTIDE SEQUENCE</scope>
    <source>
        <strain evidence="2">PFS-102/07</strain>
        <tissue evidence="2">Leaf</tissue>
    </source>
</reference>
<evidence type="ECO:0000313" key="2">
    <source>
        <dbReference type="EMBL" id="KAF2585025.1"/>
    </source>
</evidence>
<gene>
    <name evidence="2" type="ORF">F2Q70_00035962</name>
</gene>
<keyword evidence="1" id="KW-0472">Membrane</keyword>
<proteinExistence type="predicted"/>
<keyword evidence="1" id="KW-0812">Transmembrane</keyword>
<feature type="transmembrane region" description="Helical" evidence="1">
    <location>
        <begin position="90"/>
        <end position="107"/>
    </location>
</feature>
<sequence length="151" mass="17180">MVARVAEVALEVVVKTSLSRHEASSKCAPFLLLVVVDHELLVQSGCSALLVLVLGHLTRYHLFLVFTLQYGLVESFLLVVYLVHVQTDCCFFLHFLHWILGWCAPVFAPFPRIHIPILFFLRLFMYPSSNLVLLHSFPFLPSAIHEQGISY</sequence>
<keyword evidence="1" id="KW-1133">Transmembrane helix</keyword>
<organism evidence="2">
    <name type="scientific">Brassica cretica</name>
    <name type="common">Mustard</name>
    <dbReference type="NCBI Taxonomy" id="69181"/>
    <lineage>
        <taxon>Eukaryota</taxon>
        <taxon>Viridiplantae</taxon>
        <taxon>Streptophyta</taxon>
        <taxon>Embryophyta</taxon>
        <taxon>Tracheophyta</taxon>
        <taxon>Spermatophyta</taxon>
        <taxon>Magnoliopsida</taxon>
        <taxon>eudicotyledons</taxon>
        <taxon>Gunneridae</taxon>
        <taxon>Pentapetalae</taxon>
        <taxon>rosids</taxon>
        <taxon>malvids</taxon>
        <taxon>Brassicales</taxon>
        <taxon>Brassicaceae</taxon>
        <taxon>Brassiceae</taxon>
        <taxon>Brassica</taxon>
    </lineage>
</organism>
<evidence type="ECO:0000256" key="1">
    <source>
        <dbReference type="SAM" id="Phobius"/>
    </source>
</evidence>
<accession>A0A8S9JS65</accession>
<feature type="transmembrane region" description="Helical" evidence="1">
    <location>
        <begin position="30"/>
        <end position="54"/>
    </location>
</feature>
<protein>
    <submittedName>
        <fullName evidence="2">Uncharacterized protein</fullName>
    </submittedName>
</protein>
<dbReference type="AlphaFoldDB" id="A0A8S9JS65"/>
<comment type="caution">
    <text evidence="2">The sequence shown here is derived from an EMBL/GenBank/DDBJ whole genome shotgun (WGS) entry which is preliminary data.</text>
</comment>